<dbReference type="PANTHER" id="PTHR43702">
    <property type="entry name" value="L-FUCOSE-PROTON SYMPORTER"/>
    <property type="match status" value="1"/>
</dbReference>
<keyword evidence="3" id="KW-0812">Transmembrane</keyword>
<dbReference type="GeneID" id="87809145"/>
<keyword evidence="5" id="KW-1185">Reference proteome</keyword>
<protein>
    <submittedName>
        <fullName evidence="4">Glucose/galactose transporter</fullName>
    </submittedName>
</protein>
<evidence type="ECO:0000256" key="1">
    <source>
        <dbReference type="ARBA" id="ARBA00004429"/>
    </source>
</evidence>
<evidence type="ECO:0000313" key="5">
    <source>
        <dbReference type="Proteomes" id="UP000827549"/>
    </source>
</evidence>
<evidence type="ECO:0000256" key="3">
    <source>
        <dbReference type="SAM" id="Phobius"/>
    </source>
</evidence>
<comment type="subcellular location">
    <subcellularLocation>
        <location evidence="1">Cell inner membrane</location>
        <topology evidence="1">Multi-pass membrane protein</topology>
    </subcellularLocation>
</comment>
<dbReference type="Pfam" id="PF07690">
    <property type="entry name" value="MFS_1"/>
    <property type="match status" value="1"/>
</dbReference>
<feature type="transmembrane region" description="Helical" evidence="3">
    <location>
        <begin position="122"/>
        <end position="149"/>
    </location>
</feature>
<gene>
    <name evidence="4" type="primary">gluP_0</name>
    <name evidence="4" type="ORF">LOC62_04G005918</name>
</gene>
<feature type="transmembrane region" description="Helical" evidence="3">
    <location>
        <begin position="310"/>
        <end position="330"/>
    </location>
</feature>
<keyword evidence="2" id="KW-1003">Cell membrane</keyword>
<sequence>MAVQAQDYTQLSRGQLIFSFSLVTSFFFLWGLSYGLLDVLNQHFLHNFNLTKVQTTLLQFSYFIAYVSRATRKAPLTPQLLVSPPMGWVMRRIGYKKGIHIGLGLFSIGAILFWPSAKYGKYGMFVAFTFVAASGIATLEVAANTYITVLGPAKHAGFRLTLAQSFNGIATVVGPQIGAHAFFNEANKDSLGTVQYVYLALAVFALLLNIGVYFAKLPEVRQHVTPEEEQTMEEQGWRGFLRQRHTLFGFAAEWFYVGAQVAVATFTVFYVIEQGGYDSAMGANILSGCQAVFTVGRFIGVGYLRYVDPAFSLAVNGVGLVIFSILTSLLHGKAGIGCLFIIFLFESTCYPVIYSIAVANLGGYTKIGGGLLCAGVSGGAAYPSMQAALADVTSSRLSFLIPMTGFVPLMLYGMGMWAHKCNRRGVWSIWVKDLDGAEEAEKDARESAIRDLDEKDKAVVHQVESVKQ</sequence>
<feature type="transmembrane region" description="Helical" evidence="3">
    <location>
        <begin position="367"/>
        <end position="385"/>
    </location>
</feature>
<organism evidence="4 5">
    <name type="scientific">Vanrija pseudolonga</name>
    <dbReference type="NCBI Taxonomy" id="143232"/>
    <lineage>
        <taxon>Eukaryota</taxon>
        <taxon>Fungi</taxon>
        <taxon>Dikarya</taxon>
        <taxon>Basidiomycota</taxon>
        <taxon>Agaricomycotina</taxon>
        <taxon>Tremellomycetes</taxon>
        <taxon>Trichosporonales</taxon>
        <taxon>Trichosporonaceae</taxon>
        <taxon>Vanrija</taxon>
    </lineage>
</organism>
<feature type="transmembrane region" description="Helical" evidence="3">
    <location>
        <begin position="284"/>
        <end position="304"/>
    </location>
</feature>
<feature type="transmembrane region" description="Helical" evidence="3">
    <location>
        <begin position="397"/>
        <end position="418"/>
    </location>
</feature>
<dbReference type="EMBL" id="CP086717">
    <property type="protein sequence ID" value="WOO82430.1"/>
    <property type="molecule type" value="Genomic_DNA"/>
</dbReference>
<dbReference type="Gene3D" id="1.20.1250.20">
    <property type="entry name" value="MFS general substrate transporter like domains"/>
    <property type="match status" value="2"/>
</dbReference>
<proteinExistence type="predicted"/>
<name>A0AAF0Y989_9TREE</name>
<dbReference type="GO" id="GO:0022857">
    <property type="term" value="F:transmembrane transporter activity"/>
    <property type="evidence" value="ECO:0007669"/>
    <property type="project" value="InterPro"/>
</dbReference>
<reference evidence="4" key="1">
    <citation type="submission" date="2023-10" db="EMBL/GenBank/DDBJ databases">
        <authorList>
            <person name="Noh H."/>
        </authorList>
    </citation>
    <scope>NUCLEOTIDE SEQUENCE</scope>
    <source>
        <strain evidence="4">DUCC4014</strain>
    </source>
</reference>
<dbReference type="RefSeq" id="XP_062628462.1">
    <property type="nucleotide sequence ID" value="XM_062772478.1"/>
</dbReference>
<dbReference type="GO" id="GO:0005886">
    <property type="term" value="C:plasma membrane"/>
    <property type="evidence" value="ECO:0007669"/>
    <property type="project" value="UniProtKB-SubCell"/>
</dbReference>
<dbReference type="AlphaFoldDB" id="A0AAF0Y989"/>
<keyword evidence="3" id="KW-0472">Membrane</keyword>
<dbReference type="InterPro" id="IPR011701">
    <property type="entry name" value="MFS"/>
</dbReference>
<feature type="transmembrane region" description="Helical" evidence="3">
    <location>
        <begin position="196"/>
        <end position="215"/>
    </location>
</feature>
<dbReference type="Proteomes" id="UP000827549">
    <property type="component" value="Chromosome 4"/>
</dbReference>
<dbReference type="InterPro" id="IPR050375">
    <property type="entry name" value="MFS_TsgA-like"/>
</dbReference>
<dbReference type="InterPro" id="IPR036259">
    <property type="entry name" value="MFS_trans_sf"/>
</dbReference>
<dbReference type="SUPFAM" id="SSF103473">
    <property type="entry name" value="MFS general substrate transporter"/>
    <property type="match status" value="1"/>
</dbReference>
<evidence type="ECO:0000313" key="4">
    <source>
        <dbReference type="EMBL" id="WOO82430.1"/>
    </source>
</evidence>
<feature type="transmembrane region" description="Helical" evidence="3">
    <location>
        <begin position="98"/>
        <end position="116"/>
    </location>
</feature>
<evidence type="ECO:0000256" key="2">
    <source>
        <dbReference type="ARBA" id="ARBA00022475"/>
    </source>
</evidence>
<keyword evidence="3" id="KW-1133">Transmembrane helix</keyword>
<dbReference type="PANTHER" id="PTHR43702:SF3">
    <property type="entry name" value="PROTEIN TSGA"/>
    <property type="match status" value="1"/>
</dbReference>
<feature type="transmembrane region" description="Helical" evidence="3">
    <location>
        <begin position="254"/>
        <end position="272"/>
    </location>
</feature>
<feature type="transmembrane region" description="Helical" evidence="3">
    <location>
        <begin position="16"/>
        <end position="37"/>
    </location>
</feature>
<accession>A0AAF0Y989</accession>
<feature type="transmembrane region" description="Helical" evidence="3">
    <location>
        <begin position="337"/>
        <end position="361"/>
    </location>
</feature>